<comment type="caution">
    <text evidence="5">The sequence shown here is derived from an EMBL/GenBank/DDBJ whole genome shotgun (WGS) entry which is preliminary data.</text>
</comment>
<dbReference type="Proteomes" id="UP000027432">
    <property type="component" value="Unassembled WGS sequence"/>
</dbReference>
<evidence type="ECO:0008006" key="7">
    <source>
        <dbReference type="Google" id="ProtNLM"/>
    </source>
</evidence>
<evidence type="ECO:0000313" key="5">
    <source>
        <dbReference type="EMBL" id="KEO50892.1"/>
    </source>
</evidence>
<keyword evidence="3" id="KW-0064">Aspartyl protease</keyword>
<dbReference type="Pfam" id="PF01750">
    <property type="entry name" value="HycI"/>
    <property type="match status" value="1"/>
</dbReference>
<dbReference type="STRING" id="1353537.TP2_13470"/>
<evidence type="ECO:0000256" key="4">
    <source>
        <dbReference type="ARBA" id="ARBA00022801"/>
    </source>
</evidence>
<evidence type="ECO:0000256" key="3">
    <source>
        <dbReference type="ARBA" id="ARBA00022750"/>
    </source>
</evidence>
<keyword evidence="2" id="KW-0645">Protease</keyword>
<accession>A0A074JNC7</accession>
<proteinExistence type="inferred from homology"/>
<keyword evidence="4" id="KW-0378">Hydrolase</keyword>
<dbReference type="GO" id="GO:0004190">
    <property type="term" value="F:aspartic-type endopeptidase activity"/>
    <property type="evidence" value="ECO:0007669"/>
    <property type="project" value="UniProtKB-KW"/>
</dbReference>
<dbReference type="OrthoDB" id="9792731at2"/>
<dbReference type="InterPro" id="IPR000671">
    <property type="entry name" value="Peptidase_A31"/>
</dbReference>
<sequence length="172" mass="18381">MRDARSPSDLTILAMGVGNTLLTDEAAGPRAVAMFETRHGDLPGVTFIDAGTLSFTLAEEIGAADALIIFDAARLGEAPGTVRLLEGQEMDDFVRTGKLTVHEVGITDLLDMARMTGDLPRYRALVAIEPLEIGWGLELSPPVAAAMERAAQTAFEVASRWIAQAQTEEIEA</sequence>
<dbReference type="GO" id="GO:0008047">
    <property type="term" value="F:enzyme activator activity"/>
    <property type="evidence" value="ECO:0007669"/>
    <property type="project" value="InterPro"/>
</dbReference>
<dbReference type="InterPro" id="IPR023430">
    <property type="entry name" value="Pept_HybD-like_dom_sf"/>
</dbReference>
<dbReference type="PANTHER" id="PTHR30302">
    <property type="entry name" value="HYDROGENASE 1 MATURATION PROTEASE"/>
    <property type="match status" value="1"/>
</dbReference>
<dbReference type="NCBIfam" id="TIGR00072">
    <property type="entry name" value="hydrog_prot"/>
    <property type="match status" value="1"/>
</dbReference>
<keyword evidence="6" id="KW-1185">Reference proteome</keyword>
<dbReference type="AlphaFoldDB" id="A0A074JNC7"/>
<gene>
    <name evidence="5" type="ORF">TP2_13470</name>
</gene>
<evidence type="ECO:0000313" key="6">
    <source>
        <dbReference type="Proteomes" id="UP000027432"/>
    </source>
</evidence>
<evidence type="ECO:0000256" key="1">
    <source>
        <dbReference type="ARBA" id="ARBA00006814"/>
    </source>
</evidence>
<dbReference type="GO" id="GO:0016485">
    <property type="term" value="P:protein processing"/>
    <property type="evidence" value="ECO:0007669"/>
    <property type="project" value="TreeGrafter"/>
</dbReference>
<dbReference type="SUPFAM" id="SSF53163">
    <property type="entry name" value="HybD-like"/>
    <property type="match status" value="1"/>
</dbReference>
<dbReference type="eggNOG" id="COG0680">
    <property type="taxonomic scope" value="Bacteria"/>
</dbReference>
<comment type="similarity">
    <text evidence="1">Belongs to the peptidase A31 family.</text>
</comment>
<reference evidence="5 6" key="1">
    <citation type="submission" date="2013-07" db="EMBL/GenBank/DDBJ databases">
        <title>Thioclava pacifica DSM 10166 Genome Sequencing.</title>
        <authorList>
            <person name="Lai Q."/>
            <person name="Shao Z."/>
        </authorList>
    </citation>
    <scope>NUCLEOTIDE SEQUENCE [LARGE SCALE GENOMIC DNA]</scope>
    <source>
        <strain evidence="5 6">DSM 10166</strain>
    </source>
</reference>
<dbReference type="Gene3D" id="3.40.50.1450">
    <property type="entry name" value="HybD-like"/>
    <property type="match status" value="1"/>
</dbReference>
<dbReference type="CDD" id="cd06062">
    <property type="entry name" value="H2MP_MemB-H2up"/>
    <property type="match status" value="1"/>
</dbReference>
<dbReference type="EMBL" id="AUND01000040">
    <property type="protein sequence ID" value="KEO50892.1"/>
    <property type="molecule type" value="Genomic_DNA"/>
</dbReference>
<dbReference type="PANTHER" id="PTHR30302:SF1">
    <property type="entry name" value="HYDROGENASE 2 MATURATION PROTEASE"/>
    <property type="match status" value="1"/>
</dbReference>
<name>A0A074JNC7_9RHOB</name>
<organism evidence="5 6">
    <name type="scientific">Thioclava pacifica DSM 10166</name>
    <dbReference type="NCBI Taxonomy" id="1353537"/>
    <lineage>
        <taxon>Bacteria</taxon>
        <taxon>Pseudomonadati</taxon>
        <taxon>Pseudomonadota</taxon>
        <taxon>Alphaproteobacteria</taxon>
        <taxon>Rhodobacterales</taxon>
        <taxon>Paracoccaceae</taxon>
        <taxon>Thioclava</taxon>
    </lineage>
</organism>
<dbReference type="PRINTS" id="PR00446">
    <property type="entry name" value="HYDRGNUPTAKE"/>
</dbReference>
<evidence type="ECO:0000256" key="2">
    <source>
        <dbReference type="ARBA" id="ARBA00022670"/>
    </source>
</evidence>
<dbReference type="RefSeq" id="WP_038079644.1">
    <property type="nucleotide sequence ID" value="NZ_AUND01000040.1"/>
</dbReference>
<protein>
    <recommendedName>
        <fullName evidence="7">Hydrogenase maturation protease</fullName>
    </recommendedName>
</protein>